<keyword evidence="3" id="KW-1185">Reference proteome</keyword>
<protein>
    <submittedName>
        <fullName evidence="2">Sacsin</fullName>
    </submittedName>
</protein>
<dbReference type="AlphaFoldDB" id="A0AA35WE97"/>
<name>A0AA35WE97_GEOBA</name>
<gene>
    <name evidence="2" type="ORF">GBAR_LOCUS8844</name>
</gene>
<dbReference type="PANTHER" id="PTHR46919">
    <property type="entry name" value="ZINC FINGER, C3HC4 TYPE (RING FINGER) FAMILY PROTEIN"/>
    <property type="match status" value="1"/>
</dbReference>
<dbReference type="PANTHER" id="PTHR46919:SF2">
    <property type="entry name" value="SACSIN"/>
    <property type="match status" value="1"/>
</dbReference>
<comment type="caution">
    <text evidence="2">The sequence shown here is derived from an EMBL/GenBank/DDBJ whole genome shotgun (WGS) entry which is preliminary data.</text>
</comment>
<organism evidence="2 3">
    <name type="scientific">Geodia barretti</name>
    <name type="common">Barrett's horny sponge</name>
    <dbReference type="NCBI Taxonomy" id="519541"/>
    <lineage>
        <taxon>Eukaryota</taxon>
        <taxon>Metazoa</taxon>
        <taxon>Porifera</taxon>
        <taxon>Demospongiae</taxon>
        <taxon>Heteroscleromorpha</taxon>
        <taxon>Tetractinellida</taxon>
        <taxon>Astrophorina</taxon>
        <taxon>Geodiidae</taxon>
        <taxon>Geodia</taxon>
    </lineage>
</organism>
<dbReference type="Proteomes" id="UP001174909">
    <property type="component" value="Unassembled WGS sequence"/>
</dbReference>
<evidence type="ECO:0000259" key="1">
    <source>
        <dbReference type="Pfam" id="PF25794"/>
    </source>
</evidence>
<proteinExistence type="predicted"/>
<dbReference type="SUPFAM" id="SSF55874">
    <property type="entry name" value="ATPase domain of HSP90 chaperone/DNA topoisomerase II/histidine kinase"/>
    <property type="match status" value="1"/>
</dbReference>
<dbReference type="InterPro" id="IPR058210">
    <property type="entry name" value="SACS/Nov_dom"/>
</dbReference>
<feature type="domain" description="Sacsin/Nov" evidence="1">
    <location>
        <begin position="152"/>
        <end position="396"/>
    </location>
</feature>
<sequence length="511" mass="58647">MKWNHNGPYLFKVPTSLDRRKYLKKALGIREQFDVEDMVVALRCLKGDFGENQLPDNCQELVKSIVIHMASVPLERDFGPVMLPDTQFILHEAKKLYHNDIPWAPLDDDYCYVHHAVPLGAAVALGVQLCRTASLAKYSVDSEFMVMEFGQHEDLTKRIQNIIRDYPFDMTILKELLQNADDAKATKMHVILDMREHSKENLLSENWSELQGPALLVWNDSVFSDYDLVGIKRLGLGSKRSDSETIGQYGIGFNAVYHLTDCPSFLTGGNKLCILDPHMRYVQHGTVKHPGEMYTGLDEKFWKKFDGIQSAYLRDGLIKVPKELLGGTLFRFPLRHTMAHVTSSEIVKDLSGKVVDRVISAHRMCDLLEDWVPNMKQSLLFLNNVVELKFSVIRDRRGVLHLQNRYRTELDETACGRRVELAQKVKAYDDTTTGGEPFITTYPLTLVETVKKGKDVKEEWLIQQGIGDMENSVKTWSYVEQVKPRHGIAAPLRHKRTKNWTVKYFAFFHCR</sequence>
<evidence type="ECO:0000313" key="3">
    <source>
        <dbReference type="Proteomes" id="UP001174909"/>
    </source>
</evidence>
<dbReference type="EMBL" id="CASHTH010001327">
    <property type="protein sequence ID" value="CAI8014096.1"/>
    <property type="molecule type" value="Genomic_DNA"/>
</dbReference>
<evidence type="ECO:0000313" key="2">
    <source>
        <dbReference type="EMBL" id="CAI8014096.1"/>
    </source>
</evidence>
<dbReference type="InterPro" id="IPR036890">
    <property type="entry name" value="HATPase_C_sf"/>
</dbReference>
<accession>A0AA35WE97</accession>
<dbReference type="NCBIfam" id="NF047352">
    <property type="entry name" value="P_loop_sacsin"/>
    <property type="match status" value="1"/>
</dbReference>
<reference evidence="2" key="1">
    <citation type="submission" date="2023-03" db="EMBL/GenBank/DDBJ databases">
        <authorList>
            <person name="Steffen K."/>
            <person name="Cardenas P."/>
        </authorList>
    </citation>
    <scope>NUCLEOTIDE SEQUENCE</scope>
</reference>
<dbReference type="Pfam" id="PF25794">
    <property type="entry name" value="SACS"/>
    <property type="match status" value="1"/>
</dbReference>